<keyword evidence="9" id="KW-1185">Reference proteome</keyword>
<dbReference type="InterPro" id="IPR050072">
    <property type="entry name" value="Peptidase_M20A"/>
</dbReference>
<evidence type="ECO:0000256" key="4">
    <source>
        <dbReference type="ARBA" id="ARBA00022833"/>
    </source>
</evidence>
<dbReference type="RefSeq" id="WP_171162775.1">
    <property type="nucleotide sequence ID" value="NZ_CP053073.1"/>
</dbReference>
<feature type="active site" description="Proton acceptor" evidence="5">
    <location>
        <position position="178"/>
    </location>
</feature>
<feature type="active site" evidence="5">
    <location>
        <position position="117"/>
    </location>
</feature>
<dbReference type="EMBL" id="CP053073">
    <property type="protein sequence ID" value="QJR15473.1"/>
    <property type="molecule type" value="Genomic_DNA"/>
</dbReference>
<evidence type="ECO:0000256" key="1">
    <source>
        <dbReference type="ARBA" id="ARBA00001947"/>
    </source>
</evidence>
<evidence type="ECO:0000256" key="2">
    <source>
        <dbReference type="ARBA" id="ARBA00022723"/>
    </source>
</evidence>
<dbReference type="NCBIfam" id="NF004788">
    <property type="entry name" value="PRK06133.1"/>
    <property type="match status" value="1"/>
</dbReference>
<dbReference type="InterPro" id="IPR017150">
    <property type="entry name" value="Pept_M20_glutamate_carboxypep"/>
</dbReference>
<evidence type="ECO:0000259" key="7">
    <source>
        <dbReference type="Pfam" id="PF07687"/>
    </source>
</evidence>
<dbReference type="KEGG" id="upl:DSM104440_02294"/>
<keyword evidence="3 8" id="KW-0378">Hydrolase</keyword>
<keyword evidence="6" id="KW-0732">Signal</keyword>
<evidence type="ECO:0000256" key="5">
    <source>
        <dbReference type="PIRSR" id="PIRSR037238-1"/>
    </source>
</evidence>
<dbReference type="Proteomes" id="UP000503096">
    <property type="component" value="Chromosome"/>
</dbReference>
<dbReference type="PANTHER" id="PTHR43808">
    <property type="entry name" value="ACETYLORNITHINE DEACETYLASE"/>
    <property type="match status" value="1"/>
</dbReference>
<dbReference type="PROSITE" id="PS00758">
    <property type="entry name" value="ARGE_DAPE_CPG2_1"/>
    <property type="match status" value="1"/>
</dbReference>
<keyword evidence="4" id="KW-0862">Zinc</keyword>
<evidence type="ECO:0000256" key="3">
    <source>
        <dbReference type="ARBA" id="ARBA00022801"/>
    </source>
</evidence>
<dbReference type="Pfam" id="PF07687">
    <property type="entry name" value="M20_dimer"/>
    <property type="match status" value="1"/>
</dbReference>
<keyword evidence="8" id="KW-0645">Protease</keyword>
<reference evidence="8 9" key="1">
    <citation type="submission" date="2020-04" db="EMBL/GenBank/DDBJ databases">
        <title>Usitatibacter rugosus gen. nov., sp. nov. and Usitatibacter palustris sp. nov., novel members of Usitatibacteraceae fam. nov. within the order Nitrosomonadales isolated from soil.</title>
        <authorList>
            <person name="Huber K.J."/>
            <person name="Neumann-Schaal M."/>
            <person name="Geppert A."/>
            <person name="Luckner M."/>
            <person name="Wanner G."/>
            <person name="Overmann J."/>
        </authorList>
    </citation>
    <scope>NUCLEOTIDE SEQUENCE [LARGE SCALE GENOMIC DNA]</scope>
    <source>
        <strain evidence="8 9">Swamp67</strain>
    </source>
</reference>
<accession>A0A6M4H9S6</accession>
<dbReference type="InterPro" id="IPR011650">
    <property type="entry name" value="Peptidase_M20_dimer"/>
</dbReference>
<dbReference type="InParanoid" id="A0A6M4H9S6"/>
<name>A0A6M4H9S6_9PROT</name>
<evidence type="ECO:0000313" key="9">
    <source>
        <dbReference type="Proteomes" id="UP000503096"/>
    </source>
</evidence>
<feature type="domain" description="Peptidase M20 dimerisation" evidence="7">
    <location>
        <begin position="216"/>
        <end position="315"/>
    </location>
</feature>
<dbReference type="Pfam" id="PF01546">
    <property type="entry name" value="Peptidase_M20"/>
    <property type="match status" value="1"/>
</dbReference>
<organism evidence="8 9">
    <name type="scientific">Usitatibacter palustris</name>
    <dbReference type="NCBI Taxonomy" id="2732487"/>
    <lineage>
        <taxon>Bacteria</taxon>
        <taxon>Pseudomonadati</taxon>
        <taxon>Pseudomonadota</taxon>
        <taxon>Betaproteobacteria</taxon>
        <taxon>Nitrosomonadales</taxon>
        <taxon>Usitatibacteraceae</taxon>
        <taxon>Usitatibacter</taxon>
    </lineage>
</organism>
<dbReference type="PANTHER" id="PTHR43808:SF10">
    <property type="entry name" value="BLL3749 PROTEIN"/>
    <property type="match status" value="1"/>
</dbReference>
<dbReference type="InterPro" id="IPR036264">
    <property type="entry name" value="Bact_exopeptidase_dim_dom"/>
</dbReference>
<evidence type="ECO:0000256" key="6">
    <source>
        <dbReference type="SAM" id="SignalP"/>
    </source>
</evidence>
<dbReference type="SUPFAM" id="SSF53187">
    <property type="entry name" value="Zn-dependent exopeptidases"/>
    <property type="match status" value="1"/>
</dbReference>
<comment type="cofactor">
    <cofactor evidence="1">
        <name>Zn(2+)</name>
        <dbReference type="ChEBI" id="CHEBI:29105"/>
    </cofactor>
</comment>
<dbReference type="InterPro" id="IPR002933">
    <property type="entry name" value="Peptidase_M20"/>
</dbReference>
<dbReference type="SUPFAM" id="SSF55031">
    <property type="entry name" value="Bacterial exopeptidase dimerisation domain"/>
    <property type="match status" value="1"/>
</dbReference>
<proteinExistence type="predicted"/>
<sequence>MNHALRALAVATTLACCAAFAQPVEPVLAQVRAHKQPFLDTLKDLTAIESGSRDIEGLDRIAALIAERLKALGGQVELVAPADVYRMEDTPEQIGKAVRATFKGKGTKKLLMIAHMDTVYIKGMGEKQPFRIDGDKAYGLGIADDKQGIALILHAIRILKDTGFEEYGTLTVLINGDEEISSPGHRALITRLGAEHDATMSFEGGGGATLDQVRLATAGIAGVTIKVKGKASHAGSAPERGVNALYELSHQILQMKDFSDPATGLKMNWTTSKSGTNRNVIPAEAEAMADIRVLKVSDFEGIETKIREKAKTQLIADAKVEVVFDRRRPPLEAPPASIAFANHAQQVYKELGKNLNVATVSTGGGTDAAFAALRTKNSVVEGFGLRGFGAHSNDAEYIFIDSIEPRLYLAVRMIMDFARGKVAAQ</sequence>
<evidence type="ECO:0000313" key="8">
    <source>
        <dbReference type="EMBL" id="QJR15473.1"/>
    </source>
</evidence>
<dbReference type="EC" id="3.4.17.11" evidence="8"/>
<dbReference type="PIRSF" id="PIRSF037238">
    <property type="entry name" value="Carboxypeptidase_G2"/>
    <property type="match status" value="1"/>
</dbReference>
<dbReference type="GO" id="GO:0046872">
    <property type="term" value="F:metal ion binding"/>
    <property type="evidence" value="ECO:0007669"/>
    <property type="project" value="UniProtKB-KW"/>
</dbReference>
<dbReference type="CDD" id="cd03885">
    <property type="entry name" value="M20_CPDG2"/>
    <property type="match status" value="1"/>
</dbReference>
<dbReference type="InterPro" id="IPR001261">
    <property type="entry name" value="ArgE/DapE_CS"/>
</dbReference>
<feature type="signal peptide" evidence="6">
    <location>
        <begin position="1"/>
        <end position="21"/>
    </location>
</feature>
<dbReference type="Gene3D" id="3.40.630.10">
    <property type="entry name" value="Zn peptidases"/>
    <property type="match status" value="1"/>
</dbReference>
<gene>
    <name evidence="8" type="primary">cpg2</name>
    <name evidence="8" type="ORF">DSM104440_02294</name>
</gene>
<dbReference type="Gene3D" id="3.30.70.360">
    <property type="match status" value="1"/>
</dbReference>
<protein>
    <submittedName>
        <fullName evidence="8">Carboxypeptidase G2</fullName>
        <ecNumber evidence="8">3.4.17.11</ecNumber>
    </submittedName>
</protein>
<feature type="chain" id="PRO_5027091956" evidence="6">
    <location>
        <begin position="22"/>
        <end position="425"/>
    </location>
</feature>
<dbReference type="AlphaFoldDB" id="A0A6M4H9S6"/>
<dbReference type="GO" id="GO:0004180">
    <property type="term" value="F:carboxypeptidase activity"/>
    <property type="evidence" value="ECO:0007669"/>
    <property type="project" value="UniProtKB-KW"/>
</dbReference>
<keyword evidence="8" id="KW-0121">Carboxypeptidase</keyword>
<keyword evidence="2" id="KW-0479">Metal-binding</keyword>